<reference evidence="1" key="1">
    <citation type="submission" date="2020-09" db="EMBL/GenBank/DDBJ databases">
        <title>Genome-Enabled Discovery of Anthraquinone Biosynthesis in Senna tora.</title>
        <authorList>
            <person name="Kang S.-H."/>
            <person name="Pandey R.P."/>
            <person name="Lee C.-M."/>
            <person name="Sim J.-S."/>
            <person name="Jeong J.-T."/>
            <person name="Choi B.-S."/>
            <person name="Jung M."/>
            <person name="Ginzburg D."/>
            <person name="Zhao K."/>
            <person name="Won S.Y."/>
            <person name="Oh T.-J."/>
            <person name="Yu Y."/>
            <person name="Kim N.-H."/>
            <person name="Lee O.R."/>
            <person name="Lee T.-H."/>
            <person name="Bashyal P."/>
            <person name="Kim T.-S."/>
            <person name="Lee W.-H."/>
            <person name="Kawkins C."/>
            <person name="Kim C.-K."/>
            <person name="Kim J.S."/>
            <person name="Ahn B.O."/>
            <person name="Rhee S.Y."/>
            <person name="Sohng J.K."/>
        </authorList>
    </citation>
    <scope>NUCLEOTIDE SEQUENCE</scope>
    <source>
        <tissue evidence="1">Leaf</tissue>
    </source>
</reference>
<evidence type="ECO:0000313" key="2">
    <source>
        <dbReference type="Proteomes" id="UP000634136"/>
    </source>
</evidence>
<protein>
    <submittedName>
        <fullName evidence="1">Uncharacterized protein</fullName>
    </submittedName>
</protein>
<name>A0A834WLT9_9FABA</name>
<dbReference type="AlphaFoldDB" id="A0A834WLT9"/>
<keyword evidence="2" id="KW-1185">Reference proteome</keyword>
<organism evidence="1 2">
    <name type="scientific">Senna tora</name>
    <dbReference type="NCBI Taxonomy" id="362788"/>
    <lineage>
        <taxon>Eukaryota</taxon>
        <taxon>Viridiplantae</taxon>
        <taxon>Streptophyta</taxon>
        <taxon>Embryophyta</taxon>
        <taxon>Tracheophyta</taxon>
        <taxon>Spermatophyta</taxon>
        <taxon>Magnoliopsida</taxon>
        <taxon>eudicotyledons</taxon>
        <taxon>Gunneridae</taxon>
        <taxon>Pentapetalae</taxon>
        <taxon>rosids</taxon>
        <taxon>fabids</taxon>
        <taxon>Fabales</taxon>
        <taxon>Fabaceae</taxon>
        <taxon>Caesalpinioideae</taxon>
        <taxon>Cassia clade</taxon>
        <taxon>Senna</taxon>
    </lineage>
</organism>
<dbReference type="Proteomes" id="UP000634136">
    <property type="component" value="Unassembled WGS sequence"/>
</dbReference>
<sequence length="96" mass="10226">MYVRLPLVTSTPSSSQNRRVLPCFANSIKLLACGSCTSPSFILATKGKLGLVMAASSAFLLNASTTKLAFPGLYSITKSNSARKSCHLACFGVRFF</sequence>
<proteinExistence type="predicted"/>
<dbReference type="EMBL" id="JAAIUW010000008">
    <property type="protein sequence ID" value="KAF7821479.1"/>
    <property type="molecule type" value="Genomic_DNA"/>
</dbReference>
<accession>A0A834WLT9</accession>
<gene>
    <name evidence="1" type="ORF">G2W53_026934</name>
</gene>
<evidence type="ECO:0000313" key="1">
    <source>
        <dbReference type="EMBL" id="KAF7821479.1"/>
    </source>
</evidence>
<comment type="caution">
    <text evidence="1">The sequence shown here is derived from an EMBL/GenBank/DDBJ whole genome shotgun (WGS) entry which is preliminary data.</text>
</comment>